<keyword evidence="2" id="KW-1185">Reference proteome</keyword>
<reference evidence="1" key="3">
    <citation type="submission" date="2025-09" db="UniProtKB">
        <authorList>
            <consortium name="Ensembl"/>
        </authorList>
    </citation>
    <scope>IDENTIFICATION</scope>
</reference>
<proteinExistence type="predicted"/>
<evidence type="ECO:0000313" key="2">
    <source>
        <dbReference type="Proteomes" id="UP000265160"/>
    </source>
</evidence>
<dbReference type="GO" id="GO:0003676">
    <property type="term" value="F:nucleic acid binding"/>
    <property type="evidence" value="ECO:0007669"/>
    <property type="project" value="InterPro"/>
</dbReference>
<dbReference type="Proteomes" id="UP000265160">
    <property type="component" value="LG11"/>
</dbReference>
<evidence type="ECO:0008006" key="3">
    <source>
        <dbReference type="Google" id="ProtNLM"/>
    </source>
</evidence>
<organism evidence="1 2">
    <name type="scientific">Maylandia zebra</name>
    <name type="common">zebra mbuna</name>
    <dbReference type="NCBI Taxonomy" id="106582"/>
    <lineage>
        <taxon>Eukaryota</taxon>
        <taxon>Metazoa</taxon>
        <taxon>Chordata</taxon>
        <taxon>Craniata</taxon>
        <taxon>Vertebrata</taxon>
        <taxon>Euteleostomi</taxon>
        <taxon>Actinopterygii</taxon>
        <taxon>Neopterygii</taxon>
        <taxon>Teleostei</taxon>
        <taxon>Neoteleostei</taxon>
        <taxon>Acanthomorphata</taxon>
        <taxon>Ovalentaria</taxon>
        <taxon>Cichlomorphae</taxon>
        <taxon>Cichliformes</taxon>
        <taxon>Cichlidae</taxon>
        <taxon>African cichlids</taxon>
        <taxon>Pseudocrenilabrinae</taxon>
        <taxon>Haplochromini</taxon>
        <taxon>Maylandia</taxon>
        <taxon>Maylandia zebra complex</taxon>
    </lineage>
</organism>
<reference evidence="1" key="2">
    <citation type="submission" date="2025-08" db="UniProtKB">
        <authorList>
            <consortium name="Ensembl"/>
        </authorList>
    </citation>
    <scope>IDENTIFICATION</scope>
</reference>
<dbReference type="GeneTree" id="ENSGT01110000267289"/>
<accession>A0A3P9CD20</accession>
<name>A0A3P9CD20_9CICH</name>
<evidence type="ECO:0000313" key="1">
    <source>
        <dbReference type="Ensembl" id="ENSMZEP00005019909.1"/>
    </source>
</evidence>
<dbReference type="Gene3D" id="3.30.420.10">
    <property type="entry name" value="Ribonuclease H-like superfamily/Ribonuclease H"/>
    <property type="match status" value="1"/>
</dbReference>
<dbReference type="Ensembl" id="ENSMZET00005020554.1">
    <property type="protein sequence ID" value="ENSMZEP00005019909.1"/>
    <property type="gene ID" value="ENSMZEG00005014947.1"/>
</dbReference>
<reference evidence="1 2" key="1">
    <citation type="journal article" date="2014" name="Nature">
        <title>The genomic substrate for adaptive radiation in African cichlid fish.</title>
        <authorList>
            <person name="Brawand D."/>
            <person name="Wagner C.E."/>
            <person name="Li Y.I."/>
            <person name="Malinsky M."/>
            <person name="Keller I."/>
            <person name="Fan S."/>
            <person name="Simakov O."/>
            <person name="Ng A.Y."/>
            <person name="Lim Z.W."/>
            <person name="Bezault E."/>
            <person name="Turner-Maier J."/>
            <person name="Johnson J."/>
            <person name="Alcazar R."/>
            <person name="Noh H.J."/>
            <person name="Russell P."/>
            <person name="Aken B."/>
            <person name="Alfoldi J."/>
            <person name="Amemiya C."/>
            <person name="Azzouzi N."/>
            <person name="Baroiller J.F."/>
            <person name="Barloy-Hubler F."/>
            <person name="Berlin A."/>
            <person name="Bloomquist R."/>
            <person name="Carleton K.L."/>
            <person name="Conte M.A."/>
            <person name="D'Cotta H."/>
            <person name="Eshel O."/>
            <person name="Gaffney L."/>
            <person name="Galibert F."/>
            <person name="Gante H.F."/>
            <person name="Gnerre S."/>
            <person name="Greuter L."/>
            <person name="Guyon R."/>
            <person name="Haddad N.S."/>
            <person name="Haerty W."/>
            <person name="Harris R.M."/>
            <person name="Hofmann H.A."/>
            <person name="Hourlier T."/>
            <person name="Hulata G."/>
            <person name="Jaffe D.B."/>
            <person name="Lara M."/>
            <person name="Lee A.P."/>
            <person name="MacCallum I."/>
            <person name="Mwaiko S."/>
            <person name="Nikaido M."/>
            <person name="Nishihara H."/>
            <person name="Ozouf-Costaz C."/>
            <person name="Penman D.J."/>
            <person name="Przybylski D."/>
            <person name="Rakotomanga M."/>
            <person name="Renn S.C.P."/>
            <person name="Ribeiro F.J."/>
            <person name="Ron M."/>
            <person name="Salzburger W."/>
            <person name="Sanchez-Pulido L."/>
            <person name="Santos M.E."/>
            <person name="Searle S."/>
            <person name="Sharpe T."/>
            <person name="Swofford R."/>
            <person name="Tan F.J."/>
            <person name="Williams L."/>
            <person name="Young S."/>
            <person name="Yin S."/>
            <person name="Okada N."/>
            <person name="Kocher T.D."/>
            <person name="Miska E.A."/>
            <person name="Lander E.S."/>
            <person name="Venkatesh B."/>
            <person name="Fernald R.D."/>
            <person name="Meyer A."/>
            <person name="Ponting C.P."/>
            <person name="Streelman J.T."/>
            <person name="Lindblad-Toh K."/>
            <person name="Seehausen O."/>
            <person name="Di Palma F."/>
        </authorList>
    </citation>
    <scope>NUCLEOTIDE SEQUENCE</scope>
</reference>
<dbReference type="AlphaFoldDB" id="A0A3P9CD20"/>
<protein>
    <recommendedName>
        <fullName evidence="3">Tc1-like transposase DDE domain-containing protein</fullName>
    </recommendedName>
</protein>
<dbReference type="STRING" id="106582.ENSMZEP00005019909"/>
<dbReference type="InterPro" id="IPR036397">
    <property type="entry name" value="RNaseH_sf"/>
</dbReference>
<sequence>MYWDPYLGGLFIPPEMCHSGGGAVMVWGAFSFSGTMEQVRQTTTGDAQMLQRASLMTEGHHLCGNDCIFQQDNATVHTALESGCLDILPSLEGDTGFTFLSAERQIVPPSLRNAGFFGQACYKPVLL</sequence>